<dbReference type="PANTHER" id="PTHR43546:SF9">
    <property type="entry name" value="L-ASCORBATE-6-PHOSPHATE LACTONASE ULAG-RELATED"/>
    <property type="match status" value="1"/>
</dbReference>
<dbReference type="InterPro" id="IPR036866">
    <property type="entry name" value="RibonucZ/Hydroxyglut_hydro"/>
</dbReference>
<gene>
    <name evidence="3" type="ORF">FFLO_03338</name>
</gene>
<evidence type="ECO:0000256" key="1">
    <source>
        <dbReference type="ARBA" id="ARBA00022801"/>
    </source>
</evidence>
<name>A0A8K0JLK5_9TREE</name>
<dbReference type="Proteomes" id="UP000812966">
    <property type="component" value="Unassembled WGS sequence"/>
</dbReference>
<dbReference type="Pfam" id="PF12706">
    <property type="entry name" value="Lactamase_B_2"/>
    <property type="match status" value="1"/>
</dbReference>
<dbReference type="InterPro" id="IPR050114">
    <property type="entry name" value="UPF0173_UPF0282_UlaG_hydrolase"/>
</dbReference>
<reference evidence="3" key="1">
    <citation type="submission" date="2020-04" db="EMBL/GenBank/DDBJ databases">
        <title>Analysis of mating type loci in Filobasidium floriforme.</title>
        <authorList>
            <person name="Nowrousian M."/>
        </authorList>
    </citation>
    <scope>NUCLEOTIDE SEQUENCE</scope>
    <source>
        <strain evidence="3">CBS 6242</strain>
    </source>
</reference>
<feature type="domain" description="Metallo-beta-lactamase" evidence="2">
    <location>
        <begin position="29"/>
        <end position="232"/>
    </location>
</feature>
<organism evidence="3 4">
    <name type="scientific">Filobasidium floriforme</name>
    <dbReference type="NCBI Taxonomy" id="5210"/>
    <lineage>
        <taxon>Eukaryota</taxon>
        <taxon>Fungi</taxon>
        <taxon>Dikarya</taxon>
        <taxon>Basidiomycota</taxon>
        <taxon>Agaricomycotina</taxon>
        <taxon>Tremellomycetes</taxon>
        <taxon>Filobasidiales</taxon>
        <taxon>Filobasidiaceae</taxon>
        <taxon>Filobasidium</taxon>
    </lineage>
</organism>
<dbReference type="OrthoDB" id="332863at2759"/>
<dbReference type="SUPFAM" id="SSF56281">
    <property type="entry name" value="Metallo-hydrolase/oxidoreductase"/>
    <property type="match status" value="1"/>
</dbReference>
<dbReference type="Gene3D" id="3.60.15.10">
    <property type="entry name" value="Ribonuclease Z/Hydroxyacylglutathione hydrolase-like"/>
    <property type="match status" value="1"/>
</dbReference>
<sequence>MVATQNWNSNVTITHIGTATAIIEIEGVRFLTDPVFGPAGVYESMPGVPLTQVQDPAMKLEDLPVIDCCLVSHEDHDDNLDTLGRQMLDGRHVLTTMDGAKKLAPRPAVQGLKPWQTVELVLQGKKFTITGTPCMHFEVGEVTGFIIELDSFGKAEDGRPNAVYVSGDTIYIDELKKIKEKWHIAVAVLNFAGVVFPFQSRGGEPTMITFDGASGAQLFKDLEADRLVPMHFEEWTHFVELKDDLRKALDKAGVAEQVTWLSRAKEVRVL</sequence>
<keyword evidence="1" id="KW-0378">Hydrolase</keyword>
<comment type="caution">
    <text evidence="3">The sequence shown here is derived from an EMBL/GenBank/DDBJ whole genome shotgun (WGS) entry which is preliminary data.</text>
</comment>
<keyword evidence="4" id="KW-1185">Reference proteome</keyword>
<dbReference type="InterPro" id="IPR001279">
    <property type="entry name" value="Metallo-B-lactamas"/>
</dbReference>
<accession>A0A8K0JLK5</accession>
<evidence type="ECO:0000313" key="3">
    <source>
        <dbReference type="EMBL" id="KAG7544299.1"/>
    </source>
</evidence>
<dbReference type="GO" id="GO:0016787">
    <property type="term" value="F:hydrolase activity"/>
    <property type="evidence" value="ECO:0007669"/>
    <property type="project" value="UniProtKB-KW"/>
</dbReference>
<dbReference type="PANTHER" id="PTHR43546">
    <property type="entry name" value="UPF0173 METAL-DEPENDENT HYDROLASE MJ1163-RELATED"/>
    <property type="match status" value="1"/>
</dbReference>
<protein>
    <recommendedName>
        <fullName evidence="2">Metallo-beta-lactamase domain-containing protein</fullName>
    </recommendedName>
</protein>
<dbReference type="EMBL" id="JABELV010000060">
    <property type="protein sequence ID" value="KAG7544299.1"/>
    <property type="molecule type" value="Genomic_DNA"/>
</dbReference>
<evidence type="ECO:0000313" key="4">
    <source>
        <dbReference type="Proteomes" id="UP000812966"/>
    </source>
</evidence>
<dbReference type="AlphaFoldDB" id="A0A8K0JLK5"/>
<proteinExistence type="predicted"/>
<evidence type="ECO:0000259" key="2">
    <source>
        <dbReference type="Pfam" id="PF12706"/>
    </source>
</evidence>